<feature type="transmembrane region" description="Helical" evidence="9">
    <location>
        <begin position="133"/>
        <end position="152"/>
    </location>
</feature>
<dbReference type="PANTHER" id="PTHR31086">
    <property type="entry name" value="ALUMINUM-ACTIVATED MALATE TRANSPORTER 10"/>
    <property type="match status" value="1"/>
</dbReference>
<comment type="subcellular location">
    <subcellularLocation>
        <location evidence="1">Membrane</location>
        <topology evidence="1">Multi-pass membrane protein</topology>
    </subcellularLocation>
</comment>
<keyword evidence="11" id="KW-1185">Reference proteome</keyword>
<dbReference type="AlphaFoldDB" id="A0AAE1QTP1"/>
<evidence type="ECO:0000256" key="5">
    <source>
        <dbReference type="ARBA" id="ARBA00022989"/>
    </source>
</evidence>
<evidence type="ECO:0000313" key="10">
    <source>
        <dbReference type="EMBL" id="KAK4339418.1"/>
    </source>
</evidence>
<evidence type="ECO:0000256" key="8">
    <source>
        <dbReference type="ARBA" id="ARBA00023303"/>
    </source>
</evidence>
<protein>
    <recommendedName>
        <fullName evidence="12">Aluminum-activated malate transporter 10</fullName>
    </recommendedName>
</protein>
<evidence type="ECO:0008006" key="12">
    <source>
        <dbReference type="Google" id="ProtNLM"/>
    </source>
</evidence>
<proteinExistence type="inferred from homology"/>
<sequence length="453" mass="50290">MVKENEVPASLEWRVNMPSGSSRILAPEESRQTCRFISILQSLVMGIILNIREFFQNAWTLAVNEPKKVIHCLKVGLALSLVSVFYYMRPLYDGVGGSAMWAVMTVVVVFEYTVAAAATFSRFITTIKARFDYGVMIFILTFSLVSVSGYRVDKLVELAHERVSTIAIGASICILITMILSPVWAGTELHTLISTNLEKIADSLEGYAAENFGVDGSKNVHERDSSKKLQGYKCVLNSKAAEESMANFARWEPAHGKFNFRHPWKQYLKIGASMRSCAYCIETLLGGINSNTETPEFLKKPLNDVSMRLSTSSSKVLKELSSMIKTLKKSTKLDTLVDEMNSSVECLRNSLKTFQSYQHIPTPDPATQEAPNGTEEASLKPTALSLMEIVQMATLTSLLVEIASRIEGIVEEVKELATQAEFRDKISKKQTQTNPIGNDGNEHEVTMATLQKV</sequence>
<evidence type="ECO:0000256" key="7">
    <source>
        <dbReference type="ARBA" id="ARBA00023136"/>
    </source>
</evidence>
<gene>
    <name evidence="10" type="ORF">RND71_040880</name>
</gene>
<keyword evidence="5 9" id="KW-1133">Transmembrane helix</keyword>
<dbReference type="GO" id="GO:0034220">
    <property type="term" value="P:monoatomic ion transmembrane transport"/>
    <property type="evidence" value="ECO:0007669"/>
    <property type="project" value="UniProtKB-KW"/>
</dbReference>
<dbReference type="GO" id="GO:0015743">
    <property type="term" value="P:malate transport"/>
    <property type="evidence" value="ECO:0007669"/>
    <property type="project" value="InterPro"/>
</dbReference>
<evidence type="ECO:0000256" key="1">
    <source>
        <dbReference type="ARBA" id="ARBA00004141"/>
    </source>
</evidence>
<dbReference type="Pfam" id="PF11744">
    <property type="entry name" value="ALMT"/>
    <property type="match status" value="2"/>
</dbReference>
<keyword evidence="3" id="KW-0813">Transport</keyword>
<organism evidence="10 11">
    <name type="scientific">Anisodus tanguticus</name>
    <dbReference type="NCBI Taxonomy" id="243964"/>
    <lineage>
        <taxon>Eukaryota</taxon>
        <taxon>Viridiplantae</taxon>
        <taxon>Streptophyta</taxon>
        <taxon>Embryophyta</taxon>
        <taxon>Tracheophyta</taxon>
        <taxon>Spermatophyta</taxon>
        <taxon>Magnoliopsida</taxon>
        <taxon>eudicotyledons</taxon>
        <taxon>Gunneridae</taxon>
        <taxon>Pentapetalae</taxon>
        <taxon>asterids</taxon>
        <taxon>lamiids</taxon>
        <taxon>Solanales</taxon>
        <taxon>Solanaceae</taxon>
        <taxon>Solanoideae</taxon>
        <taxon>Hyoscyameae</taxon>
        <taxon>Anisodus</taxon>
    </lineage>
</organism>
<comment type="caution">
    <text evidence="10">The sequence shown here is derived from an EMBL/GenBank/DDBJ whole genome shotgun (WGS) entry which is preliminary data.</text>
</comment>
<evidence type="ECO:0000256" key="9">
    <source>
        <dbReference type="SAM" id="Phobius"/>
    </source>
</evidence>
<feature type="transmembrane region" description="Helical" evidence="9">
    <location>
        <begin position="164"/>
        <end position="185"/>
    </location>
</feature>
<dbReference type="Proteomes" id="UP001291623">
    <property type="component" value="Unassembled WGS sequence"/>
</dbReference>
<feature type="transmembrane region" description="Helical" evidence="9">
    <location>
        <begin position="100"/>
        <end position="121"/>
    </location>
</feature>
<dbReference type="InterPro" id="IPR020966">
    <property type="entry name" value="ALMT"/>
</dbReference>
<comment type="similarity">
    <text evidence="2">Belongs to the aromatic acid exporter (TC 2.A.85) family.</text>
</comment>
<keyword evidence="8" id="KW-0407">Ion channel</keyword>
<dbReference type="GO" id="GO:0016020">
    <property type="term" value="C:membrane"/>
    <property type="evidence" value="ECO:0007669"/>
    <property type="project" value="UniProtKB-SubCell"/>
</dbReference>
<evidence type="ECO:0000256" key="2">
    <source>
        <dbReference type="ARBA" id="ARBA00007079"/>
    </source>
</evidence>
<evidence type="ECO:0000256" key="6">
    <source>
        <dbReference type="ARBA" id="ARBA00023065"/>
    </source>
</evidence>
<keyword evidence="4 9" id="KW-0812">Transmembrane</keyword>
<evidence type="ECO:0000256" key="3">
    <source>
        <dbReference type="ARBA" id="ARBA00022448"/>
    </source>
</evidence>
<dbReference type="EMBL" id="JAVYJV010000023">
    <property type="protein sequence ID" value="KAK4339418.1"/>
    <property type="molecule type" value="Genomic_DNA"/>
</dbReference>
<evidence type="ECO:0000256" key="4">
    <source>
        <dbReference type="ARBA" id="ARBA00022692"/>
    </source>
</evidence>
<name>A0AAE1QTP1_9SOLA</name>
<feature type="transmembrane region" description="Helical" evidence="9">
    <location>
        <begin position="69"/>
        <end position="88"/>
    </location>
</feature>
<keyword evidence="6" id="KW-0406">Ion transport</keyword>
<reference evidence="10" key="1">
    <citation type="submission" date="2023-12" db="EMBL/GenBank/DDBJ databases">
        <title>Genome assembly of Anisodus tanguticus.</title>
        <authorList>
            <person name="Wang Y.-J."/>
        </authorList>
    </citation>
    <scope>NUCLEOTIDE SEQUENCE</scope>
    <source>
        <strain evidence="10">KB-2021</strain>
        <tissue evidence="10">Leaf</tissue>
    </source>
</reference>
<accession>A0AAE1QTP1</accession>
<evidence type="ECO:0000313" key="11">
    <source>
        <dbReference type="Proteomes" id="UP001291623"/>
    </source>
</evidence>
<keyword evidence="7 9" id="KW-0472">Membrane</keyword>